<keyword evidence="5" id="KW-0146">Chitin degradation</keyword>
<dbReference type="EC" id="3.2.1.52" evidence="10"/>
<dbReference type="Gene3D" id="3.30.379.10">
    <property type="entry name" value="Chitobiase/beta-hexosaminidase domain 2-like"/>
    <property type="match status" value="1"/>
</dbReference>
<evidence type="ECO:0000256" key="11">
    <source>
        <dbReference type="SAM" id="SignalP"/>
    </source>
</evidence>
<keyword evidence="14" id="KW-1185">Reference proteome</keyword>
<comment type="similarity">
    <text evidence="2 10">Belongs to the glycosyl hydrolase 20 family.</text>
</comment>
<evidence type="ECO:0000256" key="3">
    <source>
        <dbReference type="ARBA" id="ARBA00022729"/>
    </source>
</evidence>
<dbReference type="InterPro" id="IPR025705">
    <property type="entry name" value="Beta_hexosaminidase_sua/sub"/>
</dbReference>
<dbReference type="OrthoDB" id="428480at2759"/>
<gene>
    <name evidence="15" type="primary">LOC114240865</name>
</gene>
<dbReference type="GO" id="GO:0000272">
    <property type="term" value="P:polysaccharide catabolic process"/>
    <property type="evidence" value="ECO:0007669"/>
    <property type="project" value="UniProtKB-KW"/>
</dbReference>
<dbReference type="GO" id="GO:0016231">
    <property type="term" value="F:beta-N-acetylglucosaminidase activity"/>
    <property type="evidence" value="ECO:0007669"/>
    <property type="project" value="TreeGrafter"/>
</dbReference>
<dbReference type="AlphaFoldDB" id="A0A6J2JFW8"/>
<evidence type="ECO:0000256" key="7">
    <source>
        <dbReference type="ARBA" id="ARBA00023277"/>
    </source>
</evidence>
<dbReference type="Pfam" id="PF14845">
    <property type="entry name" value="Glycohydro_20b2"/>
    <property type="match status" value="1"/>
</dbReference>
<feature type="chain" id="PRO_5026755254" description="Beta-hexosaminidase" evidence="11">
    <location>
        <begin position="28"/>
        <end position="582"/>
    </location>
</feature>
<feature type="domain" description="Beta-hexosaminidase eukaryotic type N-terminal" evidence="13">
    <location>
        <begin position="67"/>
        <end position="189"/>
    </location>
</feature>
<keyword evidence="8 10" id="KW-0326">Glycosidase</keyword>
<evidence type="ECO:0000256" key="1">
    <source>
        <dbReference type="ARBA" id="ARBA00001231"/>
    </source>
</evidence>
<dbReference type="PIRSF" id="PIRSF001093">
    <property type="entry name" value="B-hxosamndse_ab_euk"/>
    <property type="match status" value="1"/>
</dbReference>
<dbReference type="Pfam" id="PF00728">
    <property type="entry name" value="Glyco_hydro_20"/>
    <property type="match status" value="1"/>
</dbReference>
<evidence type="ECO:0000256" key="9">
    <source>
        <dbReference type="ARBA" id="ARBA00023326"/>
    </source>
</evidence>
<feature type="domain" description="Glycoside hydrolase family 20 catalytic" evidence="12">
    <location>
        <begin position="213"/>
        <end position="539"/>
    </location>
</feature>
<dbReference type="GeneID" id="114240865"/>
<proteinExistence type="inferred from homology"/>
<sequence>MILVSRYYLVLGLQILVTFSNCSFSRSKNPLWTWECINEKCVPSRPDPTNKLQSLETCNMLCAGGQIWPQPRGAISLSTTAVPVHADSFRLKILLTPSRTVQEYLQESFELFREDVKRLEQSAFGFEERRSVLVRIAINGSEDPRMRIDTEENYKLVIRPNSDDGLMLVDISASTFCGARHGLETLIQLIWFDPYVASLFMLEAASVDDSPRFKYRGLLLDTARNYFPVRDLMRTIDGMAISKLNTFHWHVTDTQAFPLQLDSVKHLSKRGAYSLRDVYTKDDVRALVHRARLRGIRVLIEIDVPSHVGQTWSFSSDSETDDLSLCTNAQPWSPLCHEPPCGQLNPRNTDLFLLLEQVFTEIIQLTGVDDLFHMGGDDVSLECWEHYFNDTNSENYLIEFTRSSLDRLRYVNGRLPNLTLFWFSSISDRIKTDLKESADFIGLQLREFTWKHKSINGIRTVISHEDAWDLNNGMGAWYDTNGGIPYNSWQHVYEHRPWAKDVANIEGGEATVWSSTLSDDGLDATVWPRAAALAERLWTDCAEGATRPVHARLDLHRSRLVARGLKAAPIWSMWCTQNPYTC</sequence>
<evidence type="ECO:0000256" key="10">
    <source>
        <dbReference type="PIRNR" id="PIRNR001093"/>
    </source>
</evidence>
<keyword evidence="7" id="KW-0119">Carbohydrate metabolism</keyword>
<comment type="catalytic activity">
    <reaction evidence="1 10">
        <text>Hydrolysis of terminal non-reducing N-acetyl-D-hexosamine residues in N-acetyl-beta-D-hexosaminides.</text>
        <dbReference type="EC" id="3.2.1.52"/>
    </reaction>
</comment>
<evidence type="ECO:0000256" key="6">
    <source>
        <dbReference type="ARBA" id="ARBA00023180"/>
    </source>
</evidence>
<organism evidence="14 15">
    <name type="scientific">Bombyx mandarina</name>
    <name type="common">Wild silk moth</name>
    <name type="synonym">Wild silkworm</name>
    <dbReference type="NCBI Taxonomy" id="7092"/>
    <lineage>
        <taxon>Eukaryota</taxon>
        <taxon>Metazoa</taxon>
        <taxon>Ecdysozoa</taxon>
        <taxon>Arthropoda</taxon>
        <taxon>Hexapoda</taxon>
        <taxon>Insecta</taxon>
        <taxon>Pterygota</taxon>
        <taxon>Neoptera</taxon>
        <taxon>Endopterygota</taxon>
        <taxon>Lepidoptera</taxon>
        <taxon>Glossata</taxon>
        <taxon>Ditrysia</taxon>
        <taxon>Bombycoidea</taxon>
        <taxon>Bombycidae</taxon>
        <taxon>Bombycinae</taxon>
        <taxon>Bombyx</taxon>
    </lineage>
</organism>
<evidence type="ECO:0000313" key="15">
    <source>
        <dbReference type="RefSeq" id="XP_028027344.1"/>
    </source>
</evidence>
<evidence type="ECO:0000256" key="8">
    <source>
        <dbReference type="ARBA" id="ARBA00023295"/>
    </source>
</evidence>
<evidence type="ECO:0000313" key="14">
    <source>
        <dbReference type="Proteomes" id="UP000504629"/>
    </source>
</evidence>
<dbReference type="GO" id="GO:0006032">
    <property type="term" value="P:chitin catabolic process"/>
    <property type="evidence" value="ECO:0007669"/>
    <property type="project" value="UniProtKB-KW"/>
</dbReference>
<dbReference type="InterPro" id="IPR017853">
    <property type="entry name" value="GH"/>
</dbReference>
<feature type="signal peptide" evidence="11">
    <location>
        <begin position="1"/>
        <end position="27"/>
    </location>
</feature>
<keyword evidence="6" id="KW-0325">Glycoprotein</keyword>
<evidence type="ECO:0000259" key="13">
    <source>
        <dbReference type="Pfam" id="PF14845"/>
    </source>
</evidence>
<dbReference type="PANTHER" id="PTHR22600:SF3">
    <property type="entry name" value="BETA-HEXOSAMINIDASE FDL-RELATED"/>
    <property type="match status" value="1"/>
</dbReference>
<evidence type="ECO:0000256" key="4">
    <source>
        <dbReference type="ARBA" id="ARBA00022801"/>
    </source>
</evidence>
<dbReference type="RefSeq" id="XP_028027344.1">
    <property type="nucleotide sequence ID" value="XM_028171543.1"/>
</dbReference>
<dbReference type="KEGG" id="bman:114240865"/>
<dbReference type="InterPro" id="IPR029019">
    <property type="entry name" value="HEX_eukaryotic_N"/>
</dbReference>
<evidence type="ECO:0000256" key="5">
    <source>
        <dbReference type="ARBA" id="ARBA00023024"/>
    </source>
</evidence>
<dbReference type="InterPro" id="IPR029018">
    <property type="entry name" value="Hex-like_dom2"/>
</dbReference>
<dbReference type="PANTHER" id="PTHR22600">
    <property type="entry name" value="BETA-HEXOSAMINIDASE"/>
    <property type="match status" value="1"/>
</dbReference>
<dbReference type="PRINTS" id="PR00738">
    <property type="entry name" value="GLHYDRLASE20"/>
</dbReference>
<dbReference type="Proteomes" id="UP000504629">
    <property type="component" value="Unplaced"/>
</dbReference>
<evidence type="ECO:0000259" key="12">
    <source>
        <dbReference type="Pfam" id="PF00728"/>
    </source>
</evidence>
<keyword evidence="9" id="KW-0624">Polysaccharide degradation</keyword>
<dbReference type="SUPFAM" id="SSF55545">
    <property type="entry name" value="beta-N-acetylhexosaminidase-like domain"/>
    <property type="match status" value="1"/>
</dbReference>
<dbReference type="GO" id="GO:0030203">
    <property type="term" value="P:glycosaminoglycan metabolic process"/>
    <property type="evidence" value="ECO:0007669"/>
    <property type="project" value="TreeGrafter"/>
</dbReference>
<dbReference type="GO" id="GO:0005886">
    <property type="term" value="C:plasma membrane"/>
    <property type="evidence" value="ECO:0007669"/>
    <property type="project" value="TreeGrafter"/>
</dbReference>
<reference evidence="15" key="1">
    <citation type="submission" date="2025-08" db="UniProtKB">
        <authorList>
            <consortium name="RefSeq"/>
        </authorList>
    </citation>
    <scope>IDENTIFICATION</scope>
    <source>
        <tissue evidence="15">Silk gland</tissue>
    </source>
</reference>
<dbReference type="InterPro" id="IPR015883">
    <property type="entry name" value="Glyco_hydro_20_cat"/>
</dbReference>
<keyword evidence="3 11" id="KW-0732">Signal</keyword>
<name>A0A6J2JFW8_BOMMA</name>
<protein>
    <recommendedName>
        <fullName evidence="10">Beta-hexosaminidase</fullName>
        <ecNumber evidence="10">3.2.1.52</ecNumber>
    </recommendedName>
</protein>
<evidence type="ECO:0000256" key="2">
    <source>
        <dbReference type="ARBA" id="ARBA00006285"/>
    </source>
</evidence>
<dbReference type="Gene3D" id="3.20.20.80">
    <property type="entry name" value="Glycosidases"/>
    <property type="match status" value="1"/>
</dbReference>
<accession>A0A6J2JFW8</accession>
<dbReference type="FunFam" id="3.20.20.80:FF:000063">
    <property type="entry name" value="Beta-hexosaminidase"/>
    <property type="match status" value="1"/>
</dbReference>
<dbReference type="SUPFAM" id="SSF51445">
    <property type="entry name" value="(Trans)glycosidases"/>
    <property type="match status" value="1"/>
</dbReference>
<keyword evidence="4 10" id="KW-0378">Hydrolase</keyword>